<feature type="compositionally biased region" description="Acidic residues" evidence="1">
    <location>
        <begin position="551"/>
        <end position="566"/>
    </location>
</feature>
<sequence>MNPMTEEDLEWFKSTFHPIPRPQLPDDCMQYSLYWISKETKGTADERAELAEVQKAASELVKAHLKDYIWQREPFKLEFAREDGVTLLRGQTGYGDSIEDEWVITYLLRELTRKFEELWVRVTDSDGEFLLVEAAATLPEWLEPDIASNRVWIHKGQLIIIKPETHKRHVTKKLRLQDARNIILNEPKHLMHSPAIEEEAFYRLRNYPSQIPQNMHTARIRIPRKIAWLLHLKPSFISPAVEAFYLRDPISLKPLQAKDTSKLAFQPEDFVTVSVKFSRVGYAQLKSQDFALPAIWAGKLPSPENQNEFSRAETGMKVSCGFEMLVSDPQNQDRQPVREIKMLLEDLETGDEELPTDKEIDTEWINDEDDEKWLDISFEDLESELKGKKGDDKKAAPGDFGDTSAQENLRRIVAQFENFLNNDSAGFEGADIIDNFDSDEDIDDSEWSDEDEGEDKELSFDEEAFERAMKEMMGMPSEEAAHKIKSFKKVHELNSDDSGDEENISPEDIEKLSKQFEAELRTTGVLNHNAPLPTGKGKKKSVKGKERADPEELEDIEEEEGADDGENININLARNLLESFQSQAGAAGPSTNLMGLMGMKFPKDDRHV</sequence>
<dbReference type="PANTHER" id="PTHR13060">
    <property type="entry name" value="SGT1 PROTEIN HSGT1 SUPPRESSOR OF GCR2"/>
    <property type="match status" value="1"/>
</dbReference>
<proteinExistence type="predicted"/>
<accession>A0A168AZK2</accession>
<reference evidence="2 3" key="1">
    <citation type="journal article" date="2016" name="Genome Biol. Evol.">
        <title>Divergent and convergent evolution of fungal pathogenicity.</title>
        <authorList>
            <person name="Shang Y."/>
            <person name="Xiao G."/>
            <person name="Zheng P."/>
            <person name="Cen K."/>
            <person name="Zhan S."/>
            <person name="Wang C."/>
        </authorList>
    </citation>
    <scope>NUCLEOTIDE SEQUENCE [LARGE SCALE GENOMIC DNA]</scope>
    <source>
        <strain evidence="2 3">ARSEF 7405</strain>
    </source>
</reference>
<dbReference type="OrthoDB" id="27237at2759"/>
<feature type="compositionally biased region" description="Polar residues" evidence="1">
    <location>
        <begin position="583"/>
        <end position="593"/>
    </location>
</feature>
<gene>
    <name evidence="2" type="ORF">AAP_01869</name>
</gene>
<dbReference type="InterPro" id="IPR010770">
    <property type="entry name" value="Ecd"/>
</dbReference>
<organism evidence="2 3">
    <name type="scientific">Ascosphaera apis ARSEF 7405</name>
    <dbReference type="NCBI Taxonomy" id="392613"/>
    <lineage>
        <taxon>Eukaryota</taxon>
        <taxon>Fungi</taxon>
        <taxon>Dikarya</taxon>
        <taxon>Ascomycota</taxon>
        <taxon>Pezizomycotina</taxon>
        <taxon>Eurotiomycetes</taxon>
        <taxon>Eurotiomycetidae</taxon>
        <taxon>Onygenales</taxon>
        <taxon>Ascosphaeraceae</taxon>
        <taxon>Ascosphaera</taxon>
    </lineage>
</organism>
<dbReference type="PANTHER" id="PTHR13060:SF0">
    <property type="entry name" value="PROTEIN ECDYSONELESS HOMOLOG"/>
    <property type="match status" value="1"/>
</dbReference>
<feature type="compositionally biased region" description="Acidic residues" evidence="1">
    <location>
        <begin position="495"/>
        <end position="507"/>
    </location>
</feature>
<feature type="region of interest" description="Disordered" evidence="1">
    <location>
        <begin position="583"/>
        <end position="608"/>
    </location>
</feature>
<evidence type="ECO:0000256" key="1">
    <source>
        <dbReference type="SAM" id="MobiDB-lite"/>
    </source>
</evidence>
<evidence type="ECO:0000313" key="2">
    <source>
        <dbReference type="EMBL" id="KZZ94569.1"/>
    </source>
</evidence>
<feature type="region of interest" description="Disordered" evidence="1">
    <location>
        <begin position="475"/>
        <end position="566"/>
    </location>
</feature>
<dbReference type="AlphaFoldDB" id="A0A168AZK2"/>
<comment type="caution">
    <text evidence="2">The sequence shown here is derived from an EMBL/GenBank/DDBJ whole genome shotgun (WGS) entry which is preliminary data.</text>
</comment>
<dbReference type="VEuPathDB" id="FungiDB:AAP_01869"/>
<keyword evidence="3" id="KW-1185">Reference proteome</keyword>
<name>A0A168AZK2_9EURO</name>
<feature type="region of interest" description="Disordered" evidence="1">
    <location>
        <begin position="434"/>
        <end position="459"/>
    </location>
</feature>
<evidence type="ECO:0000313" key="3">
    <source>
        <dbReference type="Proteomes" id="UP000242877"/>
    </source>
</evidence>
<protein>
    <submittedName>
        <fullName evidence="2">Regulatory factor Sgt1</fullName>
    </submittedName>
</protein>
<dbReference type="GO" id="GO:0005634">
    <property type="term" value="C:nucleus"/>
    <property type="evidence" value="ECO:0007669"/>
    <property type="project" value="TreeGrafter"/>
</dbReference>
<dbReference type="Proteomes" id="UP000242877">
    <property type="component" value="Unassembled WGS sequence"/>
</dbReference>
<dbReference type="Pfam" id="PF07093">
    <property type="entry name" value="SGT1"/>
    <property type="match status" value="1"/>
</dbReference>
<dbReference type="EMBL" id="AZGZ01000006">
    <property type="protein sequence ID" value="KZZ94569.1"/>
    <property type="molecule type" value="Genomic_DNA"/>
</dbReference>
<feature type="compositionally biased region" description="Basic and acidic residues" evidence="1">
    <location>
        <begin position="508"/>
        <end position="520"/>
    </location>
</feature>